<dbReference type="KEGG" id="acae:HYG86_10145"/>
<dbReference type="InterPro" id="IPR004136">
    <property type="entry name" value="NMO"/>
</dbReference>
<evidence type="ECO:0000313" key="7">
    <source>
        <dbReference type="Proteomes" id="UP000516160"/>
    </source>
</evidence>
<evidence type="ECO:0000256" key="4">
    <source>
        <dbReference type="ARBA" id="ARBA00022643"/>
    </source>
</evidence>
<evidence type="ECO:0000313" key="6">
    <source>
        <dbReference type="EMBL" id="QNO15096.1"/>
    </source>
</evidence>
<dbReference type="AlphaFoldDB" id="A0A7G9W8T4"/>
<dbReference type="SUPFAM" id="SSF51412">
    <property type="entry name" value="Inosine monophosphate dehydrogenase (IMPDH)"/>
    <property type="match status" value="1"/>
</dbReference>
<keyword evidence="4" id="KW-0288">FMN</keyword>
<evidence type="ECO:0000256" key="5">
    <source>
        <dbReference type="ARBA" id="ARBA00023002"/>
    </source>
</evidence>
<dbReference type="Pfam" id="PF03060">
    <property type="entry name" value="NMO"/>
    <property type="match status" value="1"/>
</dbReference>
<evidence type="ECO:0000256" key="2">
    <source>
        <dbReference type="ARBA" id="ARBA00013457"/>
    </source>
</evidence>
<dbReference type="RefSeq" id="WP_213165460.1">
    <property type="nucleotide sequence ID" value="NZ_CP058559.1"/>
</dbReference>
<keyword evidence="3" id="KW-0285">Flavoprotein</keyword>
<keyword evidence="5" id="KW-0560">Oxidoreductase</keyword>
<accession>A0A7G9W8T4</accession>
<dbReference type="EMBL" id="CP058559">
    <property type="protein sequence ID" value="QNO15096.1"/>
    <property type="molecule type" value="Genomic_DNA"/>
</dbReference>
<reference evidence="6 7" key="1">
    <citation type="submission" date="2020-07" db="EMBL/GenBank/DDBJ databases">
        <title>Alkalicella. sp. LB2 genome.</title>
        <authorList>
            <person name="Postec A."/>
            <person name="Quemeneur M."/>
        </authorList>
    </citation>
    <scope>NUCLEOTIDE SEQUENCE [LARGE SCALE GENOMIC DNA]</scope>
    <source>
        <strain evidence="6 7">LB2</strain>
    </source>
</reference>
<dbReference type="PANTHER" id="PTHR32332">
    <property type="entry name" value="2-NITROPROPANE DIOXYGENASE"/>
    <property type="match status" value="1"/>
</dbReference>
<protein>
    <recommendedName>
        <fullName evidence="2">Probable nitronate monooxygenase</fullName>
    </recommendedName>
</protein>
<dbReference type="CDD" id="cd04730">
    <property type="entry name" value="NPD_like"/>
    <property type="match status" value="1"/>
</dbReference>
<gene>
    <name evidence="6" type="ORF">HYG86_10145</name>
</gene>
<comment type="function">
    <text evidence="1">Nitronate monooxygenase that uses molecular oxygen to catalyze the oxidative denitrification of alkyl nitronates. Acts on propionate 3-nitronate (P3N), the presumed physiological substrate. Probably functions in the detoxification of P3N, a metabolic poison produced by plants and fungi as a defense mechanism.</text>
</comment>
<dbReference type="InterPro" id="IPR013785">
    <property type="entry name" value="Aldolase_TIM"/>
</dbReference>
<evidence type="ECO:0000256" key="1">
    <source>
        <dbReference type="ARBA" id="ARBA00003535"/>
    </source>
</evidence>
<keyword evidence="6" id="KW-0503">Monooxygenase</keyword>
<sequence>MNMPELKIGDLVASKPIVQGAMGVGVSLSKLAAAVANEGGVGTISAVQIGFNEPDFEKNTVEANIRALRNHIKEARKLSPKGIIGVNILVAINEYREMVKAAVDEGVDIIVSGAGLPTELPGLVKGSKTKIAPIVSSGKAAALICKMWDRKHQVLPDLIVVEGPEAGGHLGFSKEQLESPSCPTLEEATKEVIEAIKPFEEKSGKKIPVIAAGGVYDGKDIAKFIKLGASGVQMATRFVGTYECDAHEKFKEAYVKSTKEGIRLVKSPVGMPGRAVSNKFLEALDKGNIPVKKCFNCLQPCEPKTTPYCISTALINAVEGRVEEGLIFSGTNAYRIDKIVSVKELMDELVKEIKENL</sequence>
<dbReference type="PANTHER" id="PTHR32332:SF18">
    <property type="entry name" value="2-NITROPROPANE DIOXYGENASE"/>
    <property type="match status" value="1"/>
</dbReference>
<dbReference type="GO" id="GO:0018580">
    <property type="term" value="F:nitronate monooxygenase activity"/>
    <property type="evidence" value="ECO:0007669"/>
    <property type="project" value="InterPro"/>
</dbReference>
<dbReference type="Gene3D" id="3.20.20.70">
    <property type="entry name" value="Aldolase class I"/>
    <property type="match status" value="1"/>
</dbReference>
<organism evidence="6 7">
    <name type="scientific">Alkalicella caledoniensis</name>
    <dbReference type="NCBI Taxonomy" id="2731377"/>
    <lineage>
        <taxon>Bacteria</taxon>
        <taxon>Bacillati</taxon>
        <taxon>Bacillota</taxon>
        <taxon>Clostridia</taxon>
        <taxon>Eubacteriales</taxon>
        <taxon>Proteinivoracaceae</taxon>
        <taxon>Alkalicella</taxon>
    </lineage>
</organism>
<name>A0A7G9W8T4_ALKCA</name>
<evidence type="ECO:0000256" key="3">
    <source>
        <dbReference type="ARBA" id="ARBA00022630"/>
    </source>
</evidence>
<keyword evidence="7" id="KW-1185">Reference proteome</keyword>
<proteinExistence type="predicted"/>
<dbReference type="Proteomes" id="UP000516160">
    <property type="component" value="Chromosome"/>
</dbReference>